<organism evidence="2 3">
    <name type="scientific">Speluncibacter jeojiensis</name>
    <dbReference type="NCBI Taxonomy" id="2710754"/>
    <lineage>
        <taxon>Bacteria</taxon>
        <taxon>Bacillati</taxon>
        <taxon>Actinomycetota</taxon>
        <taxon>Actinomycetes</taxon>
        <taxon>Mycobacteriales</taxon>
        <taxon>Speluncibacteraceae</taxon>
        <taxon>Speluncibacter</taxon>
    </lineage>
</organism>
<dbReference type="EMBL" id="JANRHA010000009">
    <property type="protein sequence ID" value="MDG3015721.1"/>
    <property type="molecule type" value="Genomic_DNA"/>
</dbReference>
<feature type="transmembrane region" description="Helical" evidence="1">
    <location>
        <begin position="275"/>
        <end position="297"/>
    </location>
</feature>
<feature type="transmembrane region" description="Helical" evidence="1">
    <location>
        <begin position="161"/>
        <end position="178"/>
    </location>
</feature>
<proteinExistence type="predicted"/>
<dbReference type="PANTHER" id="PTHR41771">
    <property type="entry name" value="MEMBRANE PROTEIN-RELATED"/>
    <property type="match status" value="1"/>
</dbReference>
<keyword evidence="1" id="KW-0472">Membrane</keyword>
<evidence type="ECO:0000256" key="1">
    <source>
        <dbReference type="SAM" id="Phobius"/>
    </source>
</evidence>
<sequence>MGGLHPRHLSPFARWVIGILAAVFLATVAAMIALWPSGAAPSVSGNLAIVTGRGVQFDSGTVRSVGTGPCGSPSAHRAFVGVPESPPVSQGQCRQAVVDITSGPDAGSQTLLPMTGGPGEPDLEAGDHLRLSRTQGGGDPGAYGGGGTLYDFEDFARGLPLGMWALAAAVVVCAVAAWRGFRALIGVGVALAVIVGFTLPSLLDGNSPVLLALVTGSMILFVVVYLAHGVNLRASAALLGTLASLALAAGLSWLAIDTATLTGLAEESNTTIQAYLGSVSVTGLLLAGFIIGSLGVLNDVTISQAATVFELAGADRSMGVRSLFASAMRVGRDHIASMIYTLVLAYVGSTLPLLLIFAVSQRSLADIITSDVVAVEVVRSLVGAMAVVLSVPLTTVVAAMLTRGTDARTLAAGPGHHH</sequence>
<keyword evidence="1" id="KW-1133">Transmembrane helix</keyword>
<dbReference type="InterPro" id="IPR012507">
    <property type="entry name" value="YibE_F"/>
</dbReference>
<keyword evidence="3" id="KW-1185">Reference proteome</keyword>
<evidence type="ECO:0000313" key="2">
    <source>
        <dbReference type="EMBL" id="MDG3015721.1"/>
    </source>
</evidence>
<name>A0A9X4M7K1_9ACTN</name>
<dbReference type="RefSeq" id="WP_277831751.1">
    <property type="nucleotide sequence ID" value="NZ_JAAIVF010000002.1"/>
</dbReference>
<feature type="transmembrane region" description="Helical" evidence="1">
    <location>
        <begin position="209"/>
        <end position="227"/>
    </location>
</feature>
<keyword evidence="1" id="KW-0812">Transmembrane</keyword>
<feature type="transmembrane region" description="Helical" evidence="1">
    <location>
        <begin position="12"/>
        <end position="35"/>
    </location>
</feature>
<dbReference type="AlphaFoldDB" id="A0A9X4M7K1"/>
<dbReference type="PANTHER" id="PTHR41771:SF1">
    <property type="entry name" value="MEMBRANE PROTEIN"/>
    <property type="match status" value="1"/>
</dbReference>
<feature type="transmembrane region" description="Helical" evidence="1">
    <location>
        <begin position="234"/>
        <end position="255"/>
    </location>
</feature>
<reference evidence="2" key="1">
    <citation type="submission" date="2022-08" db="EMBL/GenBank/DDBJ databases">
        <title>Genome analysis of Corynebacteriales strain.</title>
        <authorList>
            <person name="Lee S.D."/>
        </authorList>
    </citation>
    <scope>NUCLEOTIDE SEQUENCE</scope>
    <source>
        <strain evidence="2">D3-21</strain>
    </source>
</reference>
<dbReference type="Pfam" id="PF07907">
    <property type="entry name" value="YibE_F"/>
    <property type="match status" value="1"/>
</dbReference>
<protein>
    <submittedName>
        <fullName evidence="2">YibE/F family protein</fullName>
    </submittedName>
</protein>
<comment type="caution">
    <text evidence="2">The sequence shown here is derived from an EMBL/GenBank/DDBJ whole genome shotgun (WGS) entry which is preliminary data.</text>
</comment>
<feature type="transmembrane region" description="Helical" evidence="1">
    <location>
        <begin position="380"/>
        <end position="401"/>
    </location>
</feature>
<feature type="transmembrane region" description="Helical" evidence="1">
    <location>
        <begin position="183"/>
        <end position="203"/>
    </location>
</feature>
<accession>A0A9X4M7K1</accession>
<evidence type="ECO:0000313" key="3">
    <source>
        <dbReference type="Proteomes" id="UP001152755"/>
    </source>
</evidence>
<feature type="transmembrane region" description="Helical" evidence="1">
    <location>
        <begin position="338"/>
        <end position="360"/>
    </location>
</feature>
<dbReference type="Proteomes" id="UP001152755">
    <property type="component" value="Unassembled WGS sequence"/>
</dbReference>
<gene>
    <name evidence="2" type="ORF">NVS88_14255</name>
</gene>